<accession>A0ABV1UI01</accession>
<dbReference type="Proteomes" id="UP001470023">
    <property type="component" value="Unassembled WGS sequence"/>
</dbReference>
<dbReference type="SUPFAM" id="SSF55961">
    <property type="entry name" value="Bet v1-like"/>
    <property type="match status" value="1"/>
</dbReference>
<reference evidence="3 4" key="1">
    <citation type="submission" date="2024-06" db="EMBL/GenBank/DDBJ databases">
        <title>The Natural Products Discovery Center: Release of the First 8490 Sequenced Strains for Exploring Actinobacteria Biosynthetic Diversity.</title>
        <authorList>
            <person name="Kalkreuter E."/>
            <person name="Kautsar S.A."/>
            <person name="Yang D."/>
            <person name="Bader C.D."/>
            <person name="Teijaro C.N."/>
            <person name="Fluegel L."/>
            <person name="Davis C.M."/>
            <person name="Simpson J.R."/>
            <person name="Lauterbach L."/>
            <person name="Steele A.D."/>
            <person name="Gui C."/>
            <person name="Meng S."/>
            <person name="Li G."/>
            <person name="Viehrig K."/>
            <person name="Ye F."/>
            <person name="Su P."/>
            <person name="Kiefer A.F."/>
            <person name="Nichols A."/>
            <person name="Cepeda A.J."/>
            <person name="Yan W."/>
            <person name="Fan B."/>
            <person name="Jiang Y."/>
            <person name="Adhikari A."/>
            <person name="Zheng C.-J."/>
            <person name="Schuster L."/>
            <person name="Cowan T.M."/>
            <person name="Smanski M.J."/>
            <person name="Chevrette M.G."/>
            <person name="De Carvalho L.P.S."/>
            <person name="Shen B."/>
        </authorList>
    </citation>
    <scope>NUCLEOTIDE SEQUENCE [LARGE SCALE GENOMIC DNA]</scope>
    <source>
        <strain evidence="3 4">NPDC001166</strain>
    </source>
</reference>
<sequence length="164" mass="18111">MTHARAVTAVRHTAFTETRHLDAEPRAVYGAFADPVVLRRWFALPGHGATYTLDFRVGGGDRARSTFRHLDGTEERLAYRSRYLDIVPDRRIVQGYESLVDDVLRWTSLVTVELNPEGRGTSLTWTEQAAFLVPTGDGAADLAHLRGAVRLRLNGLPAALEASA</sequence>
<comment type="caution">
    <text evidence="3">The sequence shown here is derived from an EMBL/GenBank/DDBJ whole genome shotgun (WGS) entry which is preliminary data.</text>
</comment>
<feature type="domain" description="Activator of Hsp90 ATPase homologue 1/2-like C-terminal" evidence="2">
    <location>
        <begin position="22"/>
        <end position="128"/>
    </location>
</feature>
<dbReference type="InterPro" id="IPR013538">
    <property type="entry name" value="ASHA1/2-like_C"/>
</dbReference>
<name>A0ABV1UI01_9ACTN</name>
<gene>
    <name evidence="3" type="ORF">ABT272_34630</name>
</gene>
<evidence type="ECO:0000313" key="3">
    <source>
        <dbReference type="EMBL" id="MER6432827.1"/>
    </source>
</evidence>
<proteinExistence type="inferred from homology"/>
<dbReference type="Gene3D" id="3.30.530.20">
    <property type="match status" value="1"/>
</dbReference>
<dbReference type="EMBL" id="JBEPAZ010000047">
    <property type="protein sequence ID" value="MER6432827.1"/>
    <property type="molecule type" value="Genomic_DNA"/>
</dbReference>
<evidence type="ECO:0000259" key="2">
    <source>
        <dbReference type="Pfam" id="PF08327"/>
    </source>
</evidence>
<dbReference type="Pfam" id="PF08327">
    <property type="entry name" value="AHSA1"/>
    <property type="match status" value="1"/>
</dbReference>
<dbReference type="InterPro" id="IPR023393">
    <property type="entry name" value="START-like_dom_sf"/>
</dbReference>
<evidence type="ECO:0000313" key="4">
    <source>
        <dbReference type="Proteomes" id="UP001470023"/>
    </source>
</evidence>
<protein>
    <submittedName>
        <fullName evidence="3">SRPBCC domain-containing protein</fullName>
    </submittedName>
</protein>
<dbReference type="RefSeq" id="WP_352065287.1">
    <property type="nucleotide sequence ID" value="NZ_JBEPAZ010000047.1"/>
</dbReference>
<organism evidence="3 4">
    <name type="scientific">Streptomyces sp. 900105245</name>
    <dbReference type="NCBI Taxonomy" id="3154379"/>
    <lineage>
        <taxon>Bacteria</taxon>
        <taxon>Bacillati</taxon>
        <taxon>Actinomycetota</taxon>
        <taxon>Actinomycetes</taxon>
        <taxon>Kitasatosporales</taxon>
        <taxon>Streptomycetaceae</taxon>
        <taxon>Streptomyces</taxon>
    </lineage>
</organism>
<comment type="similarity">
    <text evidence="1">Belongs to the AHA1 family.</text>
</comment>
<keyword evidence="4" id="KW-1185">Reference proteome</keyword>
<evidence type="ECO:0000256" key="1">
    <source>
        <dbReference type="ARBA" id="ARBA00006817"/>
    </source>
</evidence>